<gene>
    <name evidence="2" type="ORF">BGZ80_001296</name>
</gene>
<evidence type="ECO:0000256" key="1">
    <source>
        <dbReference type="SAM" id="Coils"/>
    </source>
</evidence>
<evidence type="ECO:0000313" key="3">
    <source>
        <dbReference type="Proteomes" id="UP000703661"/>
    </source>
</evidence>
<dbReference type="Proteomes" id="UP000703661">
    <property type="component" value="Unassembled WGS sequence"/>
</dbReference>
<accession>A0A9P6SXU3</accession>
<proteinExistence type="predicted"/>
<feature type="coiled-coil region" evidence="1">
    <location>
        <begin position="12"/>
        <end position="81"/>
    </location>
</feature>
<protein>
    <submittedName>
        <fullName evidence="2">Uncharacterized protein</fullName>
    </submittedName>
</protein>
<dbReference type="AlphaFoldDB" id="A0A9P6SXU3"/>
<name>A0A9P6SXU3_9FUNG</name>
<reference evidence="2" key="1">
    <citation type="journal article" date="2020" name="Fungal Divers.">
        <title>Resolving the Mortierellaceae phylogeny through synthesis of multi-gene phylogenetics and phylogenomics.</title>
        <authorList>
            <person name="Vandepol N."/>
            <person name="Liber J."/>
            <person name="Desiro A."/>
            <person name="Na H."/>
            <person name="Kennedy M."/>
            <person name="Barry K."/>
            <person name="Grigoriev I.V."/>
            <person name="Miller A.N."/>
            <person name="O'Donnell K."/>
            <person name="Stajich J.E."/>
            <person name="Bonito G."/>
        </authorList>
    </citation>
    <scope>NUCLEOTIDE SEQUENCE</scope>
    <source>
        <strain evidence="2">NRRL 2769</strain>
    </source>
</reference>
<dbReference type="EMBL" id="JAAAID010001294">
    <property type="protein sequence ID" value="KAG0010639.1"/>
    <property type="molecule type" value="Genomic_DNA"/>
</dbReference>
<sequence length="172" mass="19870">MTAKTAHEEPAIEALRRKLAAVTLELGNTQLELMDAKDDLETCQADLDAATSSLKEKELELQNTKDVLANTKSALQAAQLDQVLSRPHERQEVFVVLKFRHPQPLPIGEYQLFMRQHRAVKRTLDRFKARNPELDAVEMERLRRHNFALKEKKTEEEMVEYIARTYNTNTQA</sequence>
<comment type="caution">
    <text evidence="2">The sequence shown here is derived from an EMBL/GenBank/DDBJ whole genome shotgun (WGS) entry which is preliminary data.</text>
</comment>
<evidence type="ECO:0000313" key="2">
    <source>
        <dbReference type="EMBL" id="KAG0010639.1"/>
    </source>
</evidence>
<organism evidence="2 3">
    <name type="scientific">Entomortierella chlamydospora</name>
    <dbReference type="NCBI Taxonomy" id="101097"/>
    <lineage>
        <taxon>Eukaryota</taxon>
        <taxon>Fungi</taxon>
        <taxon>Fungi incertae sedis</taxon>
        <taxon>Mucoromycota</taxon>
        <taxon>Mortierellomycotina</taxon>
        <taxon>Mortierellomycetes</taxon>
        <taxon>Mortierellales</taxon>
        <taxon>Mortierellaceae</taxon>
        <taxon>Entomortierella</taxon>
    </lineage>
</organism>
<keyword evidence="1" id="KW-0175">Coiled coil</keyword>
<keyword evidence="3" id="KW-1185">Reference proteome</keyword>